<dbReference type="InterPro" id="IPR006977">
    <property type="entry name" value="Yip1_dom"/>
</dbReference>
<dbReference type="RefSeq" id="WP_115086937.1">
    <property type="nucleotide sequence ID" value="NZ_CBCSFG010000008.1"/>
</dbReference>
<evidence type="ECO:0000256" key="5">
    <source>
        <dbReference type="SAM" id="Phobius"/>
    </source>
</evidence>
<evidence type="ECO:0000313" key="8">
    <source>
        <dbReference type="Proteomes" id="UP000255177"/>
    </source>
</evidence>
<evidence type="ECO:0000256" key="3">
    <source>
        <dbReference type="ARBA" id="ARBA00022989"/>
    </source>
</evidence>
<evidence type="ECO:0000256" key="4">
    <source>
        <dbReference type="ARBA" id="ARBA00023136"/>
    </source>
</evidence>
<feature type="transmembrane region" description="Helical" evidence="5">
    <location>
        <begin position="131"/>
        <end position="152"/>
    </location>
</feature>
<proteinExistence type="predicted"/>
<keyword evidence="3 5" id="KW-1133">Transmembrane helix</keyword>
<reference evidence="8" key="1">
    <citation type="submission" date="2018-07" db="EMBL/GenBank/DDBJ databases">
        <authorList>
            <person name="Blom J."/>
        </authorList>
    </citation>
    <scope>NUCLEOTIDE SEQUENCE [LARGE SCALE GENOMIC DNA]</scope>
    <source>
        <strain evidence="8">CCOS 864</strain>
    </source>
</reference>
<evidence type="ECO:0000259" key="6">
    <source>
        <dbReference type="Pfam" id="PF04893"/>
    </source>
</evidence>
<dbReference type="EMBL" id="UIDD01000007">
    <property type="protein sequence ID" value="SUQ63396.1"/>
    <property type="molecule type" value="Genomic_DNA"/>
</dbReference>
<feature type="transmembrane region" description="Helical" evidence="5">
    <location>
        <begin position="107"/>
        <end position="125"/>
    </location>
</feature>
<dbReference type="Pfam" id="PF04893">
    <property type="entry name" value="Yip1"/>
    <property type="match status" value="1"/>
</dbReference>
<accession>A0A380T1K4</accession>
<feature type="transmembrane region" description="Helical" evidence="5">
    <location>
        <begin position="74"/>
        <end position="95"/>
    </location>
</feature>
<protein>
    <submittedName>
        <fullName evidence="7">Inner membrane protein YohC</fullName>
    </submittedName>
</protein>
<keyword evidence="4 5" id="KW-0472">Membrane</keyword>
<feature type="domain" description="Yip1" evidence="6">
    <location>
        <begin position="7"/>
        <end position="180"/>
    </location>
</feature>
<keyword evidence="8" id="KW-1185">Reference proteome</keyword>
<feature type="transmembrane region" description="Helical" evidence="5">
    <location>
        <begin position="164"/>
        <end position="190"/>
    </location>
</feature>
<sequence>MSTHLVQLFTHPDDAWMEIRQEEELHPRHYLPHLLLMALIPALCLFIGTTSVGWSLAGTERVRLSVASAAELGVLLYACSVVGVMIMGGFIRWMSRTFDARPSLNQCIGFAAYTATPYFVAGIAGLYPGRWLALIVLGAASAYATFLLYVGLPTFLRLRKEDGLLYSTSVWAVGLLVLVTILVSMILFWFNVLSPEYLRPASLG</sequence>
<dbReference type="Proteomes" id="UP000255177">
    <property type="component" value="Unassembled WGS sequence"/>
</dbReference>
<evidence type="ECO:0000313" key="7">
    <source>
        <dbReference type="EMBL" id="SUQ63396.1"/>
    </source>
</evidence>
<evidence type="ECO:0000256" key="1">
    <source>
        <dbReference type="ARBA" id="ARBA00004141"/>
    </source>
</evidence>
<organism evidence="7 8">
    <name type="scientific">Pseudomonas wadenswilerensis</name>
    <dbReference type="NCBI Taxonomy" id="1785161"/>
    <lineage>
        <taxon>Bacteria</taxon>
        <taxon>Pseudomonadati</taxon>
        <taxon>Pseudomonadota</taxon>
        <taxon>Gammaproteobacteria</taxon>
        <taxon>Pseudomonadales</taxon>
        <taxon>Pseudomonadaceae</taxon>
        <taxon>Pseudomonas</taxon>
    </lineage>
</organism>
<feature type="transmembrane region" description="Helical" evidence="5">
    <location>
        <begin position="34"/>
        <end position="54"/>
    </location>
</feature>
<keyword evidence="2 5" id="KW-0812">Transmembrane</keyword>
<name>A0A380T1K4_9PSED</name>
<dbReference type="GO" id="GO:0016020">
    <property type="term" value="C:membrane"/>
    <property type="evidence" value="ECO:0007669"/>
    <property type="project" value="UniProtKB-SubCell"/>
</dbReference>
<gene>
    <name evidence="7" type="primary">yohC</name>
    <name evidence="7" type="ORF">CCOS864_02846</name>
</gene>
<comment type="subcellular location">
    <subcellularLocation>
        <location evidence="1">Membrane</location>
        <topology evidence="1">Multi-pass membrane protein</topology>
    </subcellularLocation>
</comment>
<evidence type="ECO:0000256" key="2">
    <source>
        <dbReference type="ARBA" id="ARBA00022692"/>
    </source>
</evidence>
<dbReference type="AlphaFoldDB" id="A0A380T1K4"/>